<protein>
    <submittedName>
        <fullName evidence="1">Uncharacterized protein</fullName>
    </submittedName>
</protein>
<comment type="caution">
    <text evidence="1">The sequence shown here is derived from an EMBL/GenBank/DDBJ whole genome shotgun (WGS) entry which is preliminary data.</text>
</comment>
<evidence type="ECO:0000313" key="2">
    <source>
        <dbReference type="Proteomes" id="UP000477739"/>
    </source>
</evidence>
<accession>A0A6L6IP44</accession>
<dbReference type="AlphaFoldDB" id="A0A6L6IP44"/>
<proteinExistence type="predicted"/>
<organism evidence="1 2">
    <name type="scientific">Intestinirhabdus alba</name>
    <dbReference type="NCBI Taxonomy" id="2899544"/>
    <lineage>
        <taxon>Bacteria</taxon>
        <taxon>Pseudomonadati</taxon>
        <taxon>Pseudomonadota</taxon>
        <taxon>Gammaproteobacteria</taxon>
        <taxon>Enterobacterales</taxon>
        <taxon>Enterobacteriaceae</taxon>
        <taxon>Intestinirhabdus</taxon>
    </lineage>
</organism>
<dbReference type="RefSeq" id="WP_167519574.1">
    <property type="nucleotide sequence ID" value="NZ_WMJZ01000018.1"/>
</dbReference>
<keyword evidence="2" id="KW-1185">Reference proteome</keyword>
<dbReference type="EMBL" id="WMJZ01000018">
    <property type="protein sequence ID" value="MTH47316.1"/>
    <property type="molecule type" value="Genomic_DNA"/>
</dbReference>
<evidence type="ECO:0000313" key="1">
    <source>
        <dbReference type="EMBL" id="MTH47316.1"/>
    </source>
</evidence>
<reference evidence="1 2" key="1">
    <citation type="submission" date="2019-11" db="EMBL/GenBank/DDBJ databases">
        <title>Escherichia alba sp. nov. isolated from the gut of plastic-eating superworms Zophobas atratus.</title>
        <authorList>
            <person name="Yang Y."/>
        </authorList>
    </citation>
    <scope>NUCLEOTIDE SEQUENCE [LARGE SCALE GENOMIC DNA]</scope>
    <source>
        <strain evidence="2">BIT-B35</strain>
    </source>
</reference>
<gene>
    <name evidence="1" type="ORF">GJV78_13835</name>
</gene>
<sequence>MIIIIIINFTRFVHDLSHKKFNERRAIYVNFEKCDETKVEKRMVLKIKHSRGATNKEEKYIPFIN</sequence>
<name>A0A6L6IP44_9ENTR</name>
<dbReference type="Proteomes" id="UP000477739">
    <property type="component" value="Unassembled WGS sequence"/>
</dbReference>